<sequence>QCDPGEATKLLYDLLYTEPIKIVLMPGCSGVFTLVAEAARMWNLIVVGVVSPPLNDL</sequence>
<dbReference type="AlphaFoldDB" id="Q4RAD1"/>
<dbReference type="InterPro" id="IPR002455">
    <property type="entry name" value="GPCR3_GABA-B"/>
</dbReference>
<evidence type="ECO:0000259" key="9">
    <source>
        <dbReference type="Pfam" id="PF01094"/>
    </source>
</evidence>
<evidence type="ECO:0000256" key="6">
    <source>
        <dbReference type="ARBA" id="ARBA00023170"/>
    </source>
</evidence>
<reference evidence="10" key="2">
    <citation type="submission" date="2004-02" db="EMBL/GenBank/DDBJ databases">
        <authorList>
            <consortium name="Genoscope"/>
            <consortium name="Whitehead Institute Centre for Genome Research"/>
        </authorList>
    </citation>
    <scope>NUCLEOTIDE SEQUENCE</scope>
</reference>
<dbReference type="KEGG" id="tng:GSTEN00038474G001"/>
<reference evidence="10" key="1">
    <citation type="journal article" date="2004" name="Nature">
        <title>Genome duplication in the teleost fish Tetraodon nigroviridis reveals the early vertebrate proto-karyotype.</title>
        <authorList>
            <person name="Jaillon O."/>
            <person name="Aury J.-M."/>
            <person name="Brunet F."/>
            <person name="Petit J.-L."/>
            <person name="Stange-Thomann N."/>
            <person name="Mauceli E."/>
            <person name="Bouneau L."/>
            <person name="Fischer C."/>
            <person name="Ozouf-Costaz C."/>
            <person name="Bernot A."/>
            <person name="Nicaud S."/>
            <person name="Jaffe D."/>
            <person name="Fisher S."/>
            <person name="Lutfalla G."/>
            <person name="Dossat C."/>
            <person name="Segurens B."/>
            <person name="Dasilva C."/>
            <person name="Salanoubat M."/>
            <person name="Levy M."/>
            <person name="Boudet N."/>
            <person name="Castellano S."/>
            <person name="Anthouard V."/>
            <person name="Jubin C."/>
            <person name="Castelli V."/>
            <person name="Katinka M."/>
            <person name="Vacherie B."/>
            <person name="Biemont C."/>
            <person name="Skalli Z."/>
            <person name="Cattolico L."/>
            <person name="Poulain J."/>
            <person name="De Berardinis V."/>
            <person name="Cruaud C."/>
            <person name="Duprat S."/>
            <person name="Brottier P."/>
            <person name="Coutanceau J.-P."/>
            <person name="Gouzy J."/>
            <person name="Parra G."/>
            <person name="Lardier G."/>
            <person name="Chapple C."/>
            <person name="McKernan K.J."/>
            <person name="McEwan P."/>
            <person name="Bosak S."/>
            <person name="Kellis M."/>
            <person name="Volff J.-N."/>
            <person name="Guigo R."/>
            <person name="Zody M.C."/>
            <person name="Mesirov J."/>
            <person name="Lindblad-Toh K."/>
            <person name="Birren B."/>
            <person name="Nusbaum C."/>
            <person name="Kahn D."/>
            <person name="Robinson-Rechavi M."/>
            <person name="Laudet V."/>
            <person name="Schachter V."/>
            <person name="Quetier F."/>
            <person name="Saurin W."/>
            <person name="Scarpelli C."/>
            <person name="Wincker P."/>
            <person name="Lander E.S."/>
            <person name="Weissenbach J."/>
            <person name="Roest Crollius H."/>
        </authorList>
    </citation>
    <scope>NUCLEOTIDE SEQUENCE [LARGE SCALE GENOMIC DNA]</scope>
</reference>
<keyword evidence="7" id="KW-0325">Glycoprotein</keyword>
<name>Q4RAD1_TETNG</name>
<evidence type="ECO:0000256" key="3">
    <source>
        <dbReference type="ARBA" id="ARBA00022989"/>
    </source>
</evidence>
<keyword evidence="8" id="KW-0807">Transducer</keyword>
<evidence type="ECO:0000256" key="5">
    <source>
        <dbReference type="ARBA" id="ARBA00023136"/>
    </source>
</evidence>
<dbReference type="Pfam" id="PF01094">
    <property type="entry name" value="ANF_receptor"/>
    <property type="match status" value="1"/>
</dbReference>
<keyword evidence="5" id="KW-0472">Membrane</keyword>
<gene>
    <name evidence="10" type="ORF">GSTENG00038474001</name>
</gene>
<dbReference type="InterPro" id="IPR028082">
    <property type="entry name" value="Peripla_BP_I"/>
</dbReference>
<dbReference type="EMBL" id="CAAE01023977">
    <property type="protein sequence ID" value="CAG14652.1"/>
    <property type="molecule type" value="Genomic_DNA"/>
</dbReference>
<organism evidence="10">
    <name type="scientific">Tetraodon nigroviridis</name>
    <name type="common">Spotted green pufferfish</name>
    <name type="synonym">Chelonodon nigroviridis</name>
    <dbReference type="NCBI Taxonomy" id="99883"/>
    <lineage>
        <taxon>Eukaryota</taxon>
        <taxon>Metazoa</taxon>
        <taxon>Chordata</taxon>
        <taxon>Craniata</taxon>
        <taxon>Vertebrata</taxon>
        <taxon>Euteleostomi</taxon>
        <taxon>Actinopterygii</taxon>
        <taxon>Neopterygii</taxon>
        <taxon>Teleostei</taxon>
        <taxon>Neoteleostei</taxon>
        <taxon>Acanthomorphata</taxon>
        <taxon>Eupercaria</taxon>
        <taxon>Tetraodontiformes</taxon>
        <taxon>Tetradontoidea</taxon>
        <taxon>Tetraodontidae</taxon>
        <taxon>Tetraodon</taxon>
    </lineage>
</organism>
<dbReference type="SUPFAM" id="SSF53822">
    <property type="entry name" value="Periplasmic binding protein-like I"/>
    <property type="match status" value="1"/>
</dbReference>
<protein>
    <submittedName>
        <fullName evidence="10">Chromosome undetermined SCAF23977, whole genome shotgun sequence</fullName>
    </submittedName>
</protein>
<keyword evidence="4" id="KW-0297">G-protein coupled receptor</keyword>
<dbReference type="Gene3D" id="3.40.50.2300">
    <property type="match status" value="1"/>
</dbReference>
<dbReference type="OrthoDB" id="17569at2759"/>
<evidence type="ECO:0000256" key="4">
    <source>
        <dbReference type="ARBA" id="ARBA00023040"/>
    </source>
</evidence>
<feature type="non-terminal residue" evidence="10">
    <location>
        <position position="1"/>
    </location>
</feature>
<evidence type="ECO:0000256" key="1">
    <source>
        <dbReference type="ARBA" id="ARBA00004370"/>
    </source>
</evidence>
<dbReference type="InterPro" id="IPR001828">
    <property type="entry name" value="ANF_lig-bd_rcpt"/>
</dbReference>
<dbReference type="GO" id="GO:0007214">
    <property type="term" value="P:gamma-aminobutyric acid signaling pathway"/>
    <property type="evidence" value="ECO:0007669"/>
    <property type="project" value="TreeGrafter"/>
</dbReference>
<keyword evidence="3" id="KW-1133">Transmembrane helix</keyword>
<evidence type="ECO:0000256" key="7">
    <source>
        <dbReference type="ARBA" id="ARBA00023180"/>
    </source>
</evidence>
<evidence type="ECO:0000256" key="2">
    <source>
        <dbReference type="ARBA" id="ARBA00022692"/>
    </source>
</evidence>
<dbReference type="PANTHER" id="PTHR10519">
    <property type="entry name" value="GABA-B RECEPTOR"/>
    <property type="match status" value="1"/>
</dbReference>
<comment type="subcellular location">
    <subcellularLocation>
        <location evidence="1">Membrane</location>
    </subcellularLocation>
</comment>
<accession>Q4RAD1</accession>
<evidence type="ECO:0000313" key="10">
    <source>
        <dbReference type="EMBL" id="CAG14652.1"/>
    </source>
</evidence>
<keyword evidence="6" id="KW-0675">Receptor</keyword>
<dbReference type="PANTHER" id="PTHR10519:SF77">
    <property type="entry name" value="GAMMA-AMINOBUTYRIC ACID TYPE B RECEPTOR SUBUNIT 1"/>
    <property type="match status" value="1"/>
</dbReference>
<feature type="domain" description="Receptor ligand binding region" evidence="9">
    <location>
        <begin position="1"/>
        <end position="56"/>
    </location>
</feature>
<dbReference type="GO" id="GO:0004965">
    <property type="term" value="F:G protein-coupled GABA receptor activity"/>
    <property type="evidence" value="ECO:0007669"/>
    <property type="project" value="InterPro"/>
</dbReference>
<keyword evidence="2" id="KW-0812">Transmembrane</keyword>
<proteinExistence type="predicted"/>
<evidence type="ECO:0000256" key="8">
    <source>
        <dbReference type="ARBA" id="ARBA00023224"/>
    </source>
</evidence>
<feature type="non-terminal residue" evidence="10">
    <location>
        <position position="57"/>
    </location>
</feature>
<dbReference type="GO" id="GO:0038039">
    <property type="term" value="C:G protein-coupled receptor heterodimeric complex"/>
    <property type="evidence" value="ECO:0007669"/>
    <property type="project" value="TreeGrafter"/>
</dbReference>